<dbReference type="Proteomes" id="UP000015520">
    <property type="component" value="Unassembled WGS sequence"/>
</dbReference>
<evidence type="ECO:0000313" key="1">
    <source>
        <dbReference type="EMBL" id="EQB39440.1"/>
    </source>
</evidence>
<sequence length="167" mass="19341">MCNFNKQNENTKELLHLLISKLAQKVGGTNFLLGLMEKMKENRPNALMHKDRKIVSPKLSISWNKVVFKDKIDVLEEILYTRKSSEGIKFNILDQDNAKKRKKILNMVKTLSPITFIIAPRDDNEAEGFEFAPFETTKDDQVSINPIFMAMFFCSNEFTKKALKYES</sequence>
<evidence type="ECO:0000313" key="2">
    <source>
        <dbReference type="Proteomes" id="UP000015520"/>
    </source>
</evidence>
<keyword evidence="2" id="KW-1185">Reference proteome</keyword>
<dbReference type="OrthoDB" id="5343880at2"/>
<comment type="caution">
    <text evidence="1">The sequence shown here is derived from an EMBL/GenBank/DDBJ whole genome shotgun (WGS) entry which is preliminary data.</text>
</comment>
<organism evidence="1 2">
    <name type="scientific">Sulfurimonas hongkongensis</name>
    <dbReference type="NCBI Taxonomy" id="1172190"/>
    <lineage>
        <taxon>Bacteria</taxon>
        <taxon>Pseudomonadati</taxon>
        <taxon>Campylobacterota</taxon>
        <taxon>Epsilonproteobacteria</taxon>
        <taxon>Campylobacterales</taxon>
        <taxon>Sulfurimonadaceae</taxon>
        <taxon>Sulfurimonas</taxon>
    </lineage>
</organism>
<name>T0JEK7_9BACT</name>
<dbReference type="RefSeq" id="WP_021287360.1">
    <property type="nucleotide sequence ID" value="NZ_AUPZ01000007.1"/>
</dbReference>
<dbReference type="eggNOG" id="ENOG50328MU">
    <property type="taxonomic scope" value="Bacteria"/>
</dbReference>
<dbReference type="AlphaFoldDB" id="T0JEK7"/>
<reference evidence="1 2" key="1">
    <citation type="submission" date="2013-07" db="EMBL/GenBank/DDBJ databases">
        <title>Sulfurimonas hongkongensis AST-10 Genome Sequencing.</title>
        <authorList>
            <person name="Cai L."/>
            <person name="Zhang T."/>
        </authorList>
    </citation>
    <scope>NUCLEOTIDE SEQUENCE [LARGE SCALE GENOMIC DNA]</scope>
    <source>
        <strain evidence="1 2">AST-10</strain>
    </source>
</reference>
<accession>T0JEK7</accession>
<proteinExistence type="predicted"/>
<dbReference type="EMBL" id="AUPZ01000007">
    <property type="protein sequence ID" value="EQB39440.1"/>
    <property type="molecule type" value="Genomic_DNA"/>
</dbReference>
<protein>
    <submittedName>
        <fullName evidence="1">Uncharacterized protein</fullName>
    </submittedName>
</protein>
<dbReference type="PATRIC" id="fig|1172190.3.peg.1065"/>
<gene>
    <name evidence="1" type="ORF">M947_05460</name>
</gene>
<dbReference type="STRING" id="1172190.M947_05460"/>